<dbReference type="InterPro" id="IPR003752">
    <property type="entry name" value="DiS_bond_form_DsbB/BdbC"/>
</dbReference>
<name>A0A1G2MAN6_9BACT</name>
<protein>
    <recommendedName>
        <fullName evidence="15">Disulfide bond formation protein DsbB</fullName>
    </recommendedName>
</protein>
<sequence>MLAAFLVVAASALGSLFYSEVIGTPVCDLCWYQRIFMYGLVLLLGTALMRRDKTIAIYGIIFSLAGAAIAFYQWTMQLFAVYGVATLPCPSTGPSCATVYVFEFGFLTIPFMSLTAFLLTALFLAYTRRA</sequence>
<evidence type="ECO:0000256" key="12">
    <source>
        <dbReference type="SAM" id="Phobius"/>
    </source>
</evidence>
<dbReference type="GO" id="GO:0016020">
    <property type="term" value="C:membrane"/>
    <property type="evidence" value="ECO:0007669"/>
    <property type="project" value="UniProtKB-SubCell"/>
</dbReference>
<evidence type="ECO:0000256" key="5">
    <source>
        <dbReference type="ARBA" id="ARBA00022982"/>
    </source>
</evidence>
<dbReference type="Gene3D" id="1.20.1550.10">
    <property type="entry name" value="DsbB-like"/>
    <property type="match status" value="1"/>
</dbReference>
<evidence type="ECO:0000256" key="2">
    <source>
        <dbReference type="ARBA" id="ARBA00007602"/>
    </source>
</evidence>
<evidence type="ECO:0000256" key="1">
    <source>
        <dbReference type="ARBA" id="ARBA00004141"/>
    </source>
</evidence>
<evidence type="ECO:0000256" key="9">
    <source>
        <dbReference type="ARBA" id="ARBA00023157"/>
    </source>
</evidence>
<comment type="subcellular location">
    <subcellularLocation>
        <location evidence="1">Membrane</location>
        <topology evidence="1">Multi-pass membrane protein</topology>
    </subcellularLocation>
</comment>
<dbReference type="InterPro" id="IPR012187">
    <property type="entry name" value="Disulphide_bond_form_BdbC"/>
</dbReference>
<feature type="transmembrane region" description="Helical" evidence="12">
    <location>
        <begin position="29"/>
        <end position="48"/>
    </location>
</feature>
<evidence type="ECO:0000313" key="14">
    <source>
        <dbReference type="Proteomes" id="UP000178121"/>
    </source>
</evidence>
<keyword evidence="4 12" id="KW-0812">Transmembrane</keyword>
<dbReference type="InterPro" id="IPR023380">
    <property type="entry name" value="DsbB-like_sf"/>
</dbReference>
<evidence type="ECO:0000256" key="7">
    <source>
        <dbReference type="ARBA" id="ARBA00023002"/>
    </source>
</evidence>
<evidence type="ECO:0000313" key="13">
    <source>
        <dbReference type="EMBL" id="OHA20928.1"/>
    </source>
</evidence>
<evidence type="ECO:0008006" key="15">
    <source>
        <dbReference type="Google" id="ProtNLM"/>
    </source>
</evidence>
<dbReference type="Pfam" id="PF02600">
    <property type="entry name" value="DsbB"/>
    <property type="match status" value="1"/>
</dbReference>
<evidence type="ECO:0000256" key="8">
    <source>
        <dbReference type="ARBA" id="ARBA00023136"/>
    </source>
</evidence>
<keyword evidence="6 12" id="KW-1133">Transmembrane helix</keyword>
<organism evidence="13 14">
    <name type="scientific">Candidatus Taylorbacteria bacterium RIFCSPHIGHO2_01_FULL_51_15</name>
    <dbReference type="NCBI Taxonomy" id="1802304"/>
    <lineage>
        <taxon>Bacteria</taxon>
        <taxon>Candidatus Tayloriibacteriota</taxon>
    </lineage>
</organism>
<dbReference type="EMBL" id="MHRI01000018">
    <property type="protein sequence ID" value="OHA20928.1"/>
    <property type="molecule type" value="Genomic_DNA"/>
</dbReference>
<keyword evidence="9" id="KW-1015">Disulfide bond</keyword>
<evidence type="ECO:0000256" key="10">
    <source>
        <dbReference type="ARBA" id="ARBA00023186"/>
    </source>
</evidence>
<gene>
    <name evidence="13" type="ORF">A2849_01940</name>
</gene>
<dbReference type="PANTHER" id="PTHR43469">
    <property type="entry name" value="DISULFIDE FORMATION PROTEIN-RELATED"/>
    <property type="match status" value="1"/>
</dbReference>
<accession>A0A1G2MAN6</accession>
<dbReference type="PANTHER" id="PTHR43469:SF1">
    <property type="entry name" value="SPBETA PROPHAGE-DERIVED DISULFIDE BOND FORMATION PROTEIN B"/>
    <property type="match status" value="1"/>
</dbReference>
<feature type="transmembrane region" description="Helical" evidence="12">
    <location>
        <begin position="104"/>
        <end position="126"/>
    </location>
</feature>
<keyword evidence="8 12" id="KW-0472">Membrane</keyword>
<dbReference type="GO" id="GO:0015035">
    <property type="term" value="F:protein-disulfide reductase activity"/>
    <property type="evidence" value="ECO:0007669"/>
    <property type="project" value="InterPro"/>
</dbReference>
<dbReference type="AlphaFoldDB" id="A0A1G2MAN6"/>
<feature type="transmembrane region" description="Helical" evidence="12">
    <location>
        <begin position="55"/>
        <end position="74"/>
    </location>
</feature>
<dbReference type="SUPFAM" id="SSF158442">
    <property type="entry name" value="DsbB-like"/>
    <property type="match status" value="1"/>
</dbReference>
<keyword evidence="5" id="KW-0249">Electron transport</keyword>
<evidence type="ECO:0000256" key="4">
    <source>
        <dbReference type="ARBA" id="ARBA00022692"/>
    </source>
</evidence>
<evidence type="ECO:0000256" key="6">
    <source>
        <dbReference type="ARBA" id="ARBA00022989"/>
    </source>
</evidence>
<keyword evidence="11" id="KW-0676">Redox-active center</keyword>
<dbReference type="GO" id="GO:0006457">
    <property type="term" value="P:protein folding"/>
    <property type="evidence" value="ECO:0007669"/>
    <property type="project" value="InterPro"/>
</dbReference>
<keyword evidence="3" id="KW-0813">Transport</keyword>
<keyword evidence="10" id="KW-0143">Chaperone</keyword>
<evidence type="ECO:0000256" key="3">
    <source>
        <dbReference type="ARBA" id="ARBA00022448"/>
    </source>
</evidence>
<reference evidence="13 14" key="1">
    <citation type="journal article" date="2016" name="Nat. Commun.">
        <title>Thousands of microbial genomes shed light on interconnected biogeochemical processes in an aquifer system.</title>
        <authorList>
            <person name="Anantharaman K."/>
            <person name="Brown C.T."/>
            <person name="Hug L.A."/>
            <person name="Sharon I."/>
            <person name="Castelle C.J."/>
            <person name="Probst A.J."/>
            <person name="Thomas B.C."/>
            <person name="Singh A."/>
            <person name="Wilkins M.J."/>
            <person name="Karaoz U."/>
            <person name="Brodie E.L."/>
            <person name="Williams K.H."/>
            <person name="Hubbard S.S."/>
            <person name="Banfield J.F."/>
        </authorList>
    </citation>
    <scope>NUCLEOTIDE SEQUENCE [LARGE SCALE GENOMIC DNA]</scope>
</reference>
<evidence type="ECO:0000256" key="11">
    <source>
        <dbReference type="ARBA" id="ARBA00023284"/>
    </source>
</evidence>
<dbReference type="PIRSF" id="PIRSF036659">
    <property type="entry name" value="BdbC"/>
    <property type="match status" value="1"/>
</dbReference>
<dbReference type="Proteomes" id="UP000178121">
    <property type="component" value="Unassembled WGS sequence"/>
</dbReference>
<keyword evidence="7" id="KW-0560">Oxidoreductase</keyword>
<comment type="caution">
    <text evidence="13">The sequence shown here is derived from an EMBL/GenBank/DDBJ whole genome shotgun (WGS) entry which is preliminary data.</text>
</comment>
<comment type="similarity">
    <text evidence="2">Belongs to the DsbB family. BdbC subfamily.</text>
</comment>
<proteinExistence type="inferred from homology"/>